<dbReference type="GO" id="GO:0016757">
    <property type="term" value="F:glycosyltransferase activity"/>
    <property type="evidence" value="ECO:0007669"/>
    <property type="project" value="UniProtKB-KW"/>
</dbReference>
<dbReference type="EMBL" id="PVWK01000018">
    <property type="protein sequence ID" value="PSB33414.1"/>
    <property type="molecule type" value="Genomic_DNA"/>
</dbReference>
<dbReference type="InterPro" id="IPR028098">
    <property type="entry name" value="Glyco_trans_4-like_N"/>
</dbReference>
<dbReference type="Gene3D" id="3.40.50.2000">
    <property type="entry name" value="Glycogen Phosphorylase B"/>
    <property type="match status" value="2"/>
</dbReference>
<evidence type="ECO:0000259" key="3">
    <source>
        <dbReference type="Pfam" id="PF00534"/>
    </source>
</evidence>
<keyword evidence="2" id="KW-0808">Transferase</keyword>
<evidence type="ECO:0008006" key="7">
    <source>
        <dbReference type="Google" id="ProtNLM"/>
    </source>
</evidence>
<proteinExistence type="predicted"/>
<evidence type="ECO:0000313" key="6">
    <source>
        <dbReference type="Proteomes" id="UP000239576"/>
    </source>
</evidence>
<dbReference type="Pfam" id="PF13439">
    <property type="entry name" value="Glyco_transf_4"/>
    <property type="match status" value="1"/>
</dbReference>
<dbReference type="AlphaFoldDB" id="A0A2T1EL05"/>
<feature type="domain" description="Glycosyl transferase family 1" evidence="3">
    <location>
        <begin position="245"/>
        <end position="418"/>
    </location>
</feature>
<accession>A0A2T1EL05</accession>
<dbReference type="CDD" id="cd03801">
    <property type="entry name" value="GT4_PimA-like"/>
    <property type="match status" value="1"/>
</dbReference>
<evidence type="ECO:0000256" key="2">
    <source>
        <dbReference type="ARBA" id="ARBA00022679"/>
    </source>
</evidence>
<evidence type="ECO:0000259" key="4">
    <source>
        <dbReference type="Pfam" id="PF13439"/>
    </source>
</evidence>
<feature type="domain" description="Glycosyltransferase subfamily 4-like N-terminal" evidence="4">
    <location>
        <begin position="54"/>
        <end position="237"/>
    </location>
</feature>
<name>A0A2T1EL05_9CYAN</name>
<dbReference type="Proteomes" id="UP000239576">
    <property type="component" value="Unassembled WGS sequence"/>
</dbReference>
<reference evidence="6" key="1">
    <citation type="submission" date="2018-02" db="EMBL/GenBank/DDBJ databases">
        <authorList>
            <person name="Moore K."/>
            <person name="Momper L."/>
        </authorList>
    </citation>
    <scope>NUCLEOTIDE SEQUENCE [LARGE SCALE GENOMIC DNA]</scope>
    <source>
        <strain evidence="6">ULC18</strain>
    </source>
</reference>
<protein>
    <recommendedName>
        <fullName evidence="7">Glycosyltransferase family 1 protein</fullName>
    </recommendedName>
</protein>
<organism evidence="5 6">
    <name type="scientific">Stenomitos frigidus ULC18</name>
    <dbReference type="NCBI Taxonomy" id="2107698"/>
    <lineage>
        <taxon>Bacteria</taxon>
        <taxon>Bacillati</taxon>
        <taxon>Cyanobacteriota</taxon>
        <taxon>Cyanophyceae</taxon>
        <taxon>Leptolyngbyales</taxon>
        <taxon>Leptolyngbyaceae</taxon>
        <taxon>Stenomitos</taxon>
    </lineage>
</organism>
<gene>
    <name evidence="5" type="ORF">C7B82_04515</name>
</gene>
<comment type="caution">
    <text evidence="5">The sequence shown here is derived from an EMBL/GenBank/DDBJ whole genome shotgun (WGS) entry which is preliminary data.</text>
</comment>
<evidence type="ECO:0000256" key="1">
    <source>
        <dbReference type="ARBA" id="ARBA00022676"/>
    </source>
</evidence>
<dbReference type="InterPro" id="IPR001296">
    <property type="entry name" value="Glyco_trans_1"/>
</dbReference>
<dbReference type="PANTHER" id="PTHR12526:SF510">
    <property type="entry name" value="D-INOSITOL 3-PHOSPHATE GLYCOSYLTRANSFERASE"/>
    <property type="match status" value="1"/>
</dbReference>
<dbReference type="Pfam" id="PF00534">
    <property type="entry name" value="Glycos_transf_1"/>
    <property type="match status" value="1"/>
</dbReference>
<keyword evidence="1" id="KW-0328">Glycosyltransferase</keyword>
<sequence>MNASKSFAWTFKRCMQENTLNNESKTPTPLETSGDGRLSVAYFAPGWPPGAFSNGIVTYVASIAKGIRELGHEPHVLTYQLERSNASNRGHQNVLELSSRRRSGEIMGRLRDAVGLRIRPERFFRAAFARGVRRGVEALMTSGDLDLLEIEESFGMAGFLRDRLSVPIVLRLHGPWFLNGAAMGAPQEEDFLHRVQDEGQTIANAFAVTAPSQDVLEQTRQYYQLPLEHAVVIPCPIAPTPSEQRWQPQHCDPNVIGFIGRFDRHKGGDLIIDAFAEVLQDFPNTRLIFAGPDRGFRDDNGRKWQLEEYVRDRLPGALETGQIEWLGQQPPAVLTDLRRRAQITVVASRYDNFPYTALEALSLGCPIVAARAGGIPEIVTDEVSGLLFQSGDAADLAIQLRRLLQDPGWAAQLGHQAAESCAERFSPTVVAQQSIDFYRETLARWSSSSGSLEELRGAQRQRS</sequence>
<evidence type="ECO:0000313" key="5">
    <source>
        <dbReference type="EMBL" id="PSB33414.1"/>
    </source>
</evidence>
<reference evidence="5 6" key="2">
    <citation type="submission" date="2018-03" db="EMBL/GenBank/DDBJ databases">
        <title>The ancient ancestry and fast evolution of plastids.</title>
        <authorList>
            <person name="Moore K.R."/>
            <person name="Magnabosco C."/>
            <person name="Momper L."/>
            <person name="Gold D.A."/>
            <person name="Bosak T."/>
            <person name="Fournier G.P."/>
        </authorList>
    </citation>
    <scope>NUCLEOTIDE SEQUENCE [LARGE SCALE GENOMIC DNA]</scope>
    <source>
        <strain evidence="5 6">ULC18</strain>
    </source>
</reference>
<dbReference type="SUPFAM" id="SSF53756">
    <property type="entry name" value="UDP-Glycosyltransferase/glycogen phosphorylase"/>
    <property type="match status" value="1"/>
</dbReference>
<dbReference type="OrthoDB" id="433681at2"/>
<keyword evidence="6" id="KW-1185">Reference proteome</keyword>
<dbReference type="PANTHER" id="PTHR12526">
    <property type="entry name" value="GLYCOSYLTRANSFERASE"/>
    <property type="match status" value="1"/>
</dbReference>